<dbReference type="EMBL" id="QTSX02000738">
    <property type="protein sequence ID" value="KAJ9085958.1"/>
    <property type="molecule type" value="Genomic_DNA"/>
</dbReference>
<dbReference type="Proteomes" id="UP001165960">
    <property type="component" value="Unassembled WGS sequence"/>
</dbReference>
<proteinExistence type="predicted"/>
<keyword evidence="2" id="KW-1185">Reference proteome</keyword>
<gene>
    <name evidence="1" type="primary">RSM27_1</name>
    <name evidence="1" type="ORF">DSO57_1009008</name>
</gene>
<evidence type="ECO:0000313" key="1">
    <source>
        <dbReference type="EMBL" id="KAJ9085958.1"/>
    </source>
</evidence>
<sequence length="112" mass="12688">MSTLVSATRKLALQQVIAKVFGHVEPVLKPIRTGRKFIKPLQGPELTSYYPEPFSIKKFCNELNRNSEGIDMGMDGVTEEERYRLEILASRKSRGKGPPKKGMGRRQALKKK</sequence>
<evidence type="ECO:0000313" key="2">
    <source>
        <dbReference type="Proteomes" id="UP001165960"/>
    </source>
</evidence>
<protein>
    <submittedName>
        <fullName evidence="1">Mitochondral 37S ribosomal protein S27</fullName>
    </submittedName>
</protein>
<comment type="caution">
    <text evidence="1">The sequence shown here is derived from an EMBL/GenBank/DDBJ whole genome shotgun (WGS) entry which is preliminary data.</text>
</comment>
<keyword evidence="1" id="KW-0689">Ribosomal protein</keyword>
<organism evidence="1 2">
    <name type="scientific">Entomophthora muscae</name>
    <dbReference type="NCBI Taxonomy" id="34485"/>
    <lineage>
        <taxon>Eukaryota</taxon>
        <taxon>Fungi</taxon>
        <taxon>Fungi incertae sedis</taxon>
        <taxon>Zoopagomycota</taxon>
        <taxon>Entomophthoromycotina</taxon>
        <taxon>Entomophthoromycetes</taxon>
        <taxon>Entomophthorales</taxon>
        <taxon>Entomophthoraceae</taxon>
        <taxon>Entomophthora</taxon>
    </lineage>
</organism>
<reference evidence="1" key="1">
    <citation type="submission" date="2022-04" db="EMBL/GenBank/DDBJ databases">
        <title>Genome of the entomopathogenic fungus Entomophthora muscae.</title>
        <authorList>
            <person name="Elya C."/>
            <person name="Lovett B.R."/>
            <person name="Lee E."/>
            <person name="Macias A.M."/>
            <person name="Hajek A.E."/>
            <person name="De Bivort B.L."/>
            <person name="Kasson M.T."/>
            <person name="De Fine Licht H.H."/>
            <person name="Stajich J.E."/>
        </authorList>
    </citation>
    <scope>NUCLEOTIDE SEQUENCE</scope>
    <source>
        <strain evidence="1">Berkeley</strain>
    </source>
</reference>
<accession>A0ACC2UFZ8</accession>
<keyword evidence="1" id="KW-0687">Ribonucleoprotein</keyword>
<name>A0ACC2UFZ8_9FUNG</name>